<protein>
    <recommendedName>
        <fullName evidence="5">DUF4148 domain-containing protein</fullName>
    </recommendedName>
</protein>
<proteinExistence type="predicted"/>
<keyword evidence="2" id="KW-0732">Signal</keyword>
<dbReference type="Proteomes" id="UP000194440">
    <property type="component" value="Chromosome"/>
</dbReference>
<evidence type="ECO:0000313" key="4">
    <source>
        <dbReference type="Proteomes" id="UP000194440"/>
    </source>
</evidence>
<keyword evidence="4" id="KW-1185">Reference proteome</keyword>
<reference evidence="3" key="1">
    <citation type="submission" date="2017-05" db="EMBL/GenBank/DDBJ databases">
        <title>Polyphasic characterization of four soil-derived phenanthrene-degrading Acidovorax strains and proposal of Acidovorax phenanthrenivorans sp. nov.</title>
        <authorList>
            <person name="Singleton D."/>
            <person name="Lee J."/>
            <person name="Dickey A.N."/>
            <person name="Stroud A."/>
            <person name="Scholl E.H."/>
            <person name="Wright F.A."/>
            <person name="Aitken M.D."/>
        </authorList>
    </citation>
    <scope>NUCLEOTIDE SEQUENCE</scope>
    <source>
        <strain evidence="3">P4</strain>
    </source>
</reference>
<evidence type="ECO:0000256" key="2">
    <source>
        <dbReference type="SAM" id="SignalP"/>
    </source>
</evidence>
<organism evidence="3 4">
    <name type="scientific">Acidovorax carolinensis</name>
    <dbReference type="NCBI Taxonomy" id="553814"/>
    <lineage>
        <taxon>Bacteria</taxon>
        <taxon>Pseudomonadati</taxon>
        <taxon>Pseudomonadota</taxon>
        <taxon>Betaproteobacteria</taxon>
        <taxon>Burkholderiales</taxon>
        <taxon>Comamonadaceae</taxon>
        <taxon>Acidovorax</taxon>
    </lineage>
</organism>
<feature type="signal peptide" evidence="2">
    <location>
        <begin position="1"/>
        <end position="21"/>
    </location>
</feature>
<dbReference type="OrthoDB" id="8819842at2"/>
<dbReference type="AlphaFoldDB" id="A0A240UI66"/>
<dbReference type="Pfam" id="PF13663">
    <property type="entry name" value="DUF4148"/>
    <property type="match status" value="1"/>
</dbReference>
<sequence length="102" mass="10246">MTTYRTLAVAALALSAIAAQADAPLPRDGDGSSLPLTMTEAPGALTREAVIADLVASRKAGTVPRDGEWYNAPAPLGVTSSGAWLPGGMPAAPSSALDRGDQ</sequence>
<gene>
    <name evidence="3" type="ORF">CBP36_04355</name>
</gene>
<evidence type="ECO:0008006" key="5">
    <source>
        <dbReference type="Google" id="ProtNLM"/>
    </source>
</evidence>
<evidence type="ECO:0000313" key="3">
    <source>
        <dbReference type="EMBL" id="ART60729.1"/>
    </source>
</evidence>
<dbReference type="KEGG" id="acip:CBP36_04355"/>
<feature type="region of interest" description="Disordered" evidence="1">
    <location>
        <begin position="81"/>
        <end position="102"/>
    </location>
</feature>
<dbReference type="EMBL" id="CP021366">
    <property type="protein sequence ID" value="ART60729.1"/>
    <property type="molecule type" value="Genomic_DNA"/>
</dbReference>
<evidence type="ECO:0000256" key="1">
    <source>
        <dbReference type="SAM" id="MobiDB-lite"/>
    </source>
</evidence>
<dbReference type="KEGG" id="acis:CBP35_14585"/>
<accession>A0A240UI66</accession>
<name>A0A240UI66_9BURK</name>
<dbReference type="RefSeq" id="WP_086928621.1">
    <property type="nucleotide sequence ID" value="NZ_CP021362.1"/>
</dbReference>
<dbReference type="InterPro" id="IPR025421">
    <property type="entry name" value="DUF4148"/>
</dbReference>
<feature type="chain" id="PRO_5012625008" description="DUF4148 domain-containing protein" evidence="2">
    <location>
        <begin position="22"/>
        <end position="102"/>
    </location>
</feature>